<sequence length="212" mass="23933">MVMDKGFYHSERGYWQVNDYHAPVVPEDYQLPDSVDEDGNTVPGGWVTPDRPHHFTDDYPEGTVEVPLKPNANCEWDAGAETWVDVPVTFERLQVAYQAEALIEIGAQINGTQFKTNEQSLQRLRELMDVFDMGLVEAEGRTYSTEAGDTLTFTTREQVEAVYSAAILYRSFVLERSAQIQQLDPIPDPSQDELWDQSQTLPDILNSEAVAS</sequence>
<keyword evidence="2" id="KW-1185">Reference proteome</keyword>
<dbReference type="RefSeq" id="WP_068007527.1">
    <property type="nucleotide sequence ID" value="NZ_FOFM01000010.1"/>
</dbReference>
<accession>A0A165XH56</accession>
<dbReference type="OrthoDB" id="7875280at2"/>
<reference evidence="1 2" key="1">
    <citation type="journal article" date="2016" name="Front. Microbiol.">
        <title>Comparative Genomic Analysis Reveals a Diverse Repertoire of Genes Involved in Prokaryote-Eukaryote Interactions within the Pseudovibrio Genus.</title>
        <authorList>
            <person name="Romano S."/>
            <person name="Fernandez-Guerra A."/>
            <person name="Reen F.J."/>
            <person name="Glockner F.O."/>
            <person name="Crowley S.P."/>
            <person name="O'Sullivan O."/>
            <person name="Cotter P.D."/>
            <person name="Adams C."/>
            <person name="Dobson A.D."/>
            <person name="O'Gara F."/>
        </authorList>
    </citation>
    <scope>NUCLEOTIDE SEQUENCE [LARGE SCALE GENOMIC DNA]</scope>
    <source>
        <strain evidence="1 2">Ad2</strain>
    </source>
</reference>
<dbReference type="Proteomes" id="UP000076577">
    <property type="component" value="Unassembled WGS sequence"/>
</dbReference>
<protein>
    <recommendedName>
        <fullName evidence="3">DUF4376 domain-containing protein</fullName>
    </recommendedName>
</protein>
<name>A0A165XH56_9HYPH</name>
<proteinExistence type="predicted"/>
<organism evidence="1 2">
    <name type="scientific">Pseudovibrio axinellae</name>
    <dbReference type="NCBI Taxonomy" id="989403"/>
    <lineage>
        <taxon>Bacteria</taxon>
        <taxon>Pseudomonadati</taxon>
        <taxon>Pseudomonadota</taxon>
        <taxon>Alphaproteobacteria</taxon>
        <taxon>Hyphomicrobiales</taxon>
        <taxon>Stappiaceae</taxon>
        <taxon>Pseudovibrio</taxon>
    </lineage>
</organism>
<dbReference type="PATRIC" id="fig|989403.3.peg.3250"/>
<comment type="caution">
    <text evidence="1">The sequence shown here is derived from an EMBL/GenBank/DDBJ whole genome shotgun (WGS) entry which is preliminary data.</text>
</comment>
<evidence type="ECO:0008006" key="3">
    <source>
        <dbReference type="Google" id="ProtNLM"/>
    </source>
</evidence>
<gene>
    <name evidence="1" type="ORF">PsAD2_03034</name>
</gene>
<dbReference type="STRING" id="989403.SAMN05421798_11047"/>
<evidence type="ECO:0000313" key="1">
    <source>
        <dbReference type="EMBL" id="KZL17697.1"/>
    </source>
</evidence>
<dbReference type="EMBL" id="LMCB01000030">
    <property type="protein sequence ID" value="KZL17697.1"/>
    <property type="molecule type" value="Genomic_DNA"/>
</dbReference>
<dbReference type="AlphaFoldDB" id="A0A165XH56"/>
<evidence type="ECO:0000313" key="2">
    <source>
        <dbReference type="Proteomes" id="UP000076577"/>
    </source>
</evidence>